<gene>
    <name evidence="6" type="primary">putative Wolframin</name>
    <name evidence="6" type="ORF">CLUMA_CG001997</name>
</gene>
<name>A0A1J1HJI3_9DIPT</name>
<dbReference type="GO" id="GO:0055074">
    <property type="term" value="P:calcium ion homeostasis"/>
    <property type="evidence" value="ECO:0007669"/>
    <property type="project" value="TreeGrafter"/>
</dbReference>
<dbReference type="PANTHER" id="PTHR13098:SF3">
    <property type="entry name" value="WOLFRAMIN"/>
    <property type="match status" value="1"/>
</dbReference>
<feature type="compositionally biased region" description="Polar residues" evidence="1">
    <location>
        <begin position="1"/>
        <end position="14"/>
    </location>
</feature>
<reference evidence="6 7" key="1">
    <citation type="submission" date="2015-04" db="EMBL/GenBank/DDBJ databases">
        <authorList>
            <person name="Syromyatnikov M.Y."/>
            <person name="Popov V.N."/>
        </authorList>
    </citation>
    <scope>NUCLEOTIDE SEQUENCE [LARGE SCALE GENOMIC DNA]</scope>
</reference>
<evidence type="ECO:0000313" key="6">
    <source>
        <dbReference type="EMBL" id="CRK88216.1"/>
    </source>
</evidence>
<dbReference type="OrthoDB" id="5865303at2759"/>
<feature type="region of interest" description="Disordered" evidence="1">
    <location>
        <begin position="1"/>
        <end position="20"/>
    </location>
</feature>
<dbReference type="Proteomes" id="UP000183832">
    <property type="component" value="Unassembled WGS sequence"/>
</dbReference>
<keyword evidence="2" id="KW-0472">Membrane</keyword>
<dbReference type="PRINTS" id="PR02060">
    <property type="entry name" value="WOLFFAMILY"/>
</dbReference>
<feature type="transmembrane region" description="Helical" evidence="2">
    <location>
        <begin position="518"/>
        <end position="543"/>
    </location>
</feature>
<feature type="transmembrane region" description="Helical" evidence="2">
    <location>
        <begin position="581"/>
        <end position="602"/>
    </location>
</feature>
<dbReference type="Pfam" id="PF19913">
    <property type="entry name" value="WCOB"/>
    <property type="match status" value="1"/>
</dbReference>
<dbReference type="GO" id="GO:0005789">
    <property type="term" value="C:endoplasmic reticulum membrane"/>
    <property type="evidence" value="ECO:0007669"/>
    <property type="project" value="TreeGrafter"/>
</dbReference>
<dbReference type="InterPro" id="IPR045461">
    <property type="entry name" value="Wolframin_OB_fold"/>
</dbReference>
<dbReference type="Pfam" id="PF20053">
    <property type="entry name" value="WC-rich"/>
    <property type="match status" value="1"/>
</dbReference>
<dbReference type="PANTHER" id="PTHR13098">
    <property type="entry name" value="WOLFRAMIN"/>
    <property type="match status" value="1"/>
</dbReference>
<dbReference type="EMBL" id="CVRI01000006">
    <property type="protein sequence ID" value="CRK88216.1"/>
    <property type="molecule type" value="Genomic_DNA"/>
</dbReference>
<feature type="transmembrane region" description="Helical" evidence="2">
    <location>
        <begin position="356"/>
        <end position="373"/>
    </location>
</feature>
<evidence type="ECO:0000256" key="2">
    <source>
        <dbReference type="SAM" id="Phobius"/>
    </source>
</evidence>
<sequence>MPGWINNDSNSSDPGKQRRRWEIEDKKLLKNLKYQLANDGSSEVQYDLGKQLLEDTEEIARQIQGIGYLKKAAEQGHEMALELLGACFRTGRGITAANENDVRKFLSMTPSERSAKRAAQELFASLSGGEEFVTVEQLEKRMREIYKLQKKKKKHEDVPGPSNNGNIPIKDKDADDDANSSSSSSPAHFNSPRDRIMDDSNHISEANLLSAAHNYSNGIIPTVNQALAVSIPHPQSLDHVPCLHRPFFHPTMFFALLYHQFITIFSSVPGTFNTRLQIFIVLAYAITSTDNFSIFLPTIAYYISLSIMIVSSFKMLKTKHEFIDFRIWSGLFLSYDDHVNARDSENLYLRNNMKPYLWFFTSFAANLMLFPLISDQWLPHSEITVVAFVLTFLTMFCFMYTSSSSVPDLLMLFSFALNVLAKYPYELDTVVTNKWRFLDLKLPGFSTYVIGSGIEFSMNSRGLLYLMIPVFMFFLAKRRNWQGIFQFLIPHCVTLAWLQISIISAQSSTTFGMIRSSLALAGIFFFLPLFGLVTLLIPVFAAVEWMSLTDATNRIFVTISTSIIAIIGSCFMAISNRVGKYVTLVQILLCILASCFLFRPYIMGNNETLYASYIQQSSTESKNEQNQRILDSLDDTNSLNWDFYHKYCLSSSHSNRISTQIRCSHLDGSEVYWDGIVSDVSIGNAKNWRRDVLMNYIPEILSNYLICYFGELNQVNCFDGEHCEIKDFIEGQKKCNVDKWNTYEYEIEVKVPSSSSGILNLNTRHESKVLIKAEHEFGNFTQRLNASDKIWFKGILRTSLNSKVDEFSAQKSYDTDVLKRKRYTVVELTSIGCLHCADNSLSPSTLKSNLKMNNRIKDLQRALKYLLNVLFNPLVTFK</sequence>
<dbReference type="InterPro" id="IPR045400">
    <property type="entry name" value="Wolframin_Cys-rich"/>
</dbReference>
<evidence type="ECO:0000259" key="3">
    <source>
        <dbReference type="Pfam" id="PF19913"/>
    </source>
</evidence>
<dbReference type="InterPro" id="IPR026209">
    <property type="entry name" value="Wolframin_fam"/>
</dbReference>
<dbReference type="Pfam" id="PF20023">
    <property type="entry name" value="WSLR"/>
    <property type="match status" value="1"/>
</dbReference>
<protein>
    <submittedName>
        <fullName evidence="6">CLUMA_CG001997, isoform A</fullName>
    </submittedName>
</protein>
<accession>A0A1J1HJI3</accession>
<keyword evidence="7" id="KW-1185">Reference proteome</keyword>
<feature type="domain" description="Wolframin EF-hand" evidence="4">
    <location>
        <begin position="115"/>
        <end position="216"/>
    </location>
</feature>
<proteinExistence type="predicted"/>
<dbReference type="Pfam" id="PF19914">
    <property type="entry name" value="WEF-hand"/>
    <property type="match status" value="1"/>
</dbReference>
<dbReference type="Gene3D" id="1.25.40.10">
    <property type="entry name" value="Tetratricopeptide repeat domain"/>
    <property type="match status" value="1"/>
</dbReference>
<evidence type="ECO:0000259" key="4">
    <source>
        <dbReference type="Pfam" id="PF19914"/>
    </source>
</evidence>
<feature type="transmembrane region" description="Helical" evidence="2">
    <location>
        <begin position="292"/>
        <end position="313"/>
    </location>
</feature>
<dbReference type="InterPro" id="IPR045460">
    <property type="entry name" value="Wolframin_EF-hand"/>
</dbReference>
<keyword evidence="2" id="KW-1133">Transmembrane helix</keyword>
<feature type="domain" description="Wolframin OB-fold" evidence="3">
    <location>
        <begin position="740"/>
        <end position="878"/>
    </location>
</feature>
<evidence type="ECO:0000256" key="1">
    <source>
        <dbReference type="SAM" id="MobiDB-lite"/>
    </source>
</evidence>
<feature type="transmembrane region" description="Helical" evidence="2">
    <location>
        <begin position="555"/>
        <end position="575"/>
    </location>
</feature>
<evidence type="ECO:0000313" key="7">
    <source>
        <dbReference type="Proteomes" id="UP000183832"/>
    </source>
</evidence>
<feature type="domain" description="Wolframin cysteine-rich" evidence="5">
    <location>
        <begin position="641"/>
        <end position="723"/>
    </location>
</feature>
<keyword evidence="2" id="KW-0812">Transmembrane</keyword>
<feature type="transmembrane region" description="Helical" evidence="2">
    <location>
        <begin position="385"/>
        <end position="402"/>
    </location>
</feature>
<evidence type="ECO:0000259" key="5">
    <source>
        <dbReference type="Pfam" id="PF20053"/>
    </source>
</evidence>
<dbReference type="GO" id="GO:0030968">
    <property type="term" value="P:endoplasmic reticulum unfolded protein response"/>
    <property type="evidence" value="ECO:0007669"/>
    <property type="project" value="TreeGrafter"/>
</dbReference>
<dbReference type="InterPro" id="IPR045458">
    <property type="entry name" value="Wolframin_Sel1-like_rpt"/>
</dbReference>
<dbReference type="STRING" id="568069.A0A1J1HJI3"/>
<dbReference type="InterPro" id="IPR011990">
    <property type="entry name" value="TPR-like_helical_dom_sf"/>
</dbReference>
<organism evidence="6 7">
    <name type="scientific">Clunio marinus</name>
    <dbReference type="NCBI Taxonomy" id="568069"/>
    <lineage>
        <taxon>Eukaryota</taxon>
        <taxon>Metazoa</taxon>
        <taxon>Ecdysozoa</taxon>
        <taxon>Arthropoda</taxon>
        <taxon>Hexapoda</taxon>
        <taxon>Insecta</taxon>
        <taxon>Pterygota</taxon>
        <taxon>Neoptera</taxon>
        <taxon>Endopterygota</taxon>
        <taxon>Diptera</taxon>
        <taxon>Nematocera</taxon>
        <taxon>Chironomoidea</taxon>
        <taxon>Chironomidae</taxon>
        <taxon>Clunio</taxon>
    </lineage>
</organism>
<feature type="transmembrane region" description="Helical" evidence="2">
    <location>
        <begin position="487"/>
        <end position="506"/>
    </location>
</feature>
<feature type="region of interest" description="Disordered" evidence="1">
    <location>
        <begin position="149"/>
        <end position="196"/>
    </location>
</feature>
<dbReference type="AlphaFoldDB" id="A0A1J1HJI3"/>